<reference evidence="3 4" key="1">
    <citation type="submission" date="2015-10" db="EMBL/GenBank/DDBJ databases">
        <title>Metagenome-Assembled Genomes uncover a global brackish microbiome.</title>
        <authorList>
            <person name="Hugerth L.W."/>
            <person name="Larsson J."/>
            <person name="Alneberg J."/>
            <person name="Lindh M.V."/>
            <person name="Legrand C."/>
            <person name="Pinhassi J."/>
            <person name="Andersson A.F."/>
        </authorList>
    </citation>
    <scope>NUCLEOTIDE SEQUENCE [LARGE SCALE GENOMIC DNA]</scope>
    <source>
        <strain evidence="3">BACL6 MAG-120924-bin43</strain>
    </source>
</reference>
<dbReference type="InterPro" id="IPR038390">
    <property type="entry name" value="Metal_Tscrpt_repr_sf"/>
</dbReference>
<proteinExistence type="inferred from homology"/>
<dbReference type="GO" id="GO:0003677">
    <property type="term" value="F:DNA binding"/>
    <property type="evidence" value="ECO:0007669"/>
    <property type="project" value="InterPro"/>
</dbReference>
<evidence type="ECO:0000313" key="3">
    <source>
        <dbReference type="EMBL" id="KRO47269.1"/>
    </source>
</evidence>
<dbReference type="Gene3D" id="1.20.58.1000">
    <property type="entry name" value="Metal-sensitive repressor, helix protomer"/>
    <property type="match status" value="1"/>
</dbReference>
<comment type="similarity">
    <text evidence="1">Belongs to the CsoR family.</text>
</comment>
<dbReference type="InterPro" id="IPR003735">
    <property type="entry name" value="Metal_Tscrpt_repr"/>
</dbReference>
<name>A0A0R2QAM4_9ACTN</name>
<dbReference type="GO" id="GO:0046872">
    <property type="term" value="F:metal ion binding"/>
    <property type="evidence" value="ECO:0007669"/>
    <property type="project" value="InterPro"/>
</dbReference>
<dbReference type="GO" id="GO:0045892">
    <property type="term" value="P:negative regulation of DNA-templated transcription"/>
    <property type="evidence" value="ECO:0007669"/>
    <property type="project" value="UniProtKB-ARBA"/>
</dbReference>
<sequence>MNLDTDTQDALLRRLARVEGQVRAVQKMIADGRECREVIAQVSAASTALDQVGFKILSVGMQRCLADPKKAGKEGFTLEEVEKLFLKLA</sequence>
<evidence type="ECO:0008006" key="5">
    <source>
        <dbReference type="Google" id="ProtNLM"/>
    </source>
</evidence>
<accession>A0A0R2QAM4</accession>
<dbReference type="CDD" id="cd10148">
    <property type="entry name" value="CsoR-like_DUF156"/>
    <property type="match status" value="1"/>
</dbReference>
<dbReference type="AlphaFoldDB" id="A0A0R2QAM4"/>
<evidence type="ECO:0000256" key="1">
    <source>
        <dbReference type="ARBA" id="ARBA00005428"/>
    </source>
</evidence>
<comment type="caution">
    <text evidence="3">The sequence shown here is derived from an EMBL/GenBank/DDBJ whole genome shotgun (WGS) entry which is preliminary data.</text>
</comment>
<gene>
    <name evidence="3" type="ORF">ABR75_00765</name>
</gene>
<evidence type="ECO:0000313" key="4">
    <source>
        <dbReference type="Proteomes" id="UP000051017"/>
    </source>
</evidence>
<evidence type="ECO:0000256" key="2">
    <source>
        <dbReference type="ARBA" id="ARBA00023008"/>
    </source>
</evidence>
<dbReference type="PANTHER" id="PTHR33677">
    <property type="entry name" value="TRANSCRIPTIONAL REPRESSOR FRMR-RELATED"/>
    <property type="match status" value="1"/>
</dbReference>
<keyword evidence="2" id="KW-0186">Copper</keyword>
<organism evidence="3 4">
    <name type="scientific">Acidimicrobiia bacterium BACL6 MAG-120924-bin43</name>
    <dbReference type="NCBI Taxonomy" id="1655583"/>
    <lineage>
        <taxon>Bacteria</taxon>
        <taxon>Bacillati</taxon>
        <taxon>Actinomycetota</taxon>
        <taxon>Acidimicrobiia</taxon>
        <taxon>acIV cluster</taxon>
    </lineage>
</organism>
<dbReference type="EMBL" id="LIBJ01000176">
    <property type="protein sequence ID" value="KRO47269.1"/>
    <property type="molecule type" value="Genomic_DNA"/>
</dbReference>
<dbReference type="Proteomes" id="UP000051017">
    <property type="component" value="Unassembled WGS sequence"/>
</dbReference>
<dbReference type="Pfam" id="PF02583">
    <property type="entry name" value="Trns_repr_metal"/>
    <property type="match status" value="1"/>
</dbReference>
<dbReference type="PANTHER" id="PTHR33677:SF5">
    <property type="entry name" value="TRANSCRIPTIONAL REPRESSOR FRMR"/>
    <property type="match status" value="1"/>
</dbReference>
<protein>
    <recommendedName>
        <fullName evidence="5">Cytoplasmic protein</fullName>
    </recommendedName>
</protein>